<evidence type="ECO:0000313" key="4">
    <source>
        <dbReference type="EMBL" id="CZR58425.1"/>
    </source>
</evidence>
<keyword evidence="1" id="KW-0521">NADP</keyword>
<dbReference type="InterPro" id="IPR051609">
    <property type="entry name" value="NmrA/Isoflavone_reductase-like"/>
</dbReference>
<accession>A0A1L7X080</accession>
<evidence type="ECO:0000259" key="3">
    <source>
        <dbReference type="Pfam" id="PF05368"/>
    </source>
</evidence>
<evidence type="ECO:0000313" key="5">
    <source>
        <dbReference type="Proteomes" id="UP000184330"/>
    </source>
</evidence>
<dbReference type="GO" id="GO:0016491">
    <property type="term" value="F:oxidoreductase activity"/>
    <property type="evidence" value="ECO:0007669"/>
    <property type="project" value="UniProtKB-KW"/>
</dbReference>
<dbReference type="CDD" id="cd05259">
    <property type="entry name" value="PCBER_SDR_a"/>
    <property type="match status" value="1"/>
</dbReference>
<dbReference type="InterPro" id="IPR008030">
    <property type="entry name" value="NmrA-like"/>
</dbReference>
<feature type="domain" description="NmrA-like" evidence="3">
    <location>
        <begin position="6"/>
        <end position="248"/>
    </location>
</feature>
<protein>
    <submittedName>
        <fullName evidence="4">Related to 2`-hydroxyisoflavone reductase</fullName>
    </submittedName>
</protein>
<dbReference type="STRING" id="576137.A0A1L7X080"/>
<keyword evidence="2" id="KW-0560">Oxidoreductase</keyword>
<dbReference type="InterPro" id="IPR045312">
    <property type="entry name" value="PCBER-like"/>
</dbReference>
<dbReference type="Gene3D" id="3.90.25.10">
    <property type="entry name" value="UDP-galactose 4-epimerase, domain 1"/>
    <property type="match status" value="1"/>
</dbReference>
<keyword evidence="5" id="KW-1185">Reference proteome</keyword>
<dbReference type="PANTHER" id="PTHR47706">
    <property type="entry name" value="NMRA-LIKE FAMILY PROTEIN"/>
    <property type="match status" value="1"/>
</dbReference>
<gene>
    <name evidence="4" type="ORF">PAC_08317</name>
</gene>
<reference evidence="4 5" key="1">
    <citation type="submission" date="2016-03" db="EMBL/GenBank/DDBJ databases">
        <authorList>
            <person name="Ploux O."/>
        </authorList>
    </citation>
    <scope>NUCLEOTIDE SEQUENCE [LARGE SCALE GENOMIC DNA]</scope>
    <source>
        <strain evidence="4 5">UAMH 11012</strain>
    </source>
</reference>
<dbReference type="PANTHER" id="PTHR47706:SF9">
    <property type="entry name" value="NMRA-LIKE DOMAIN-CONTAINING PROTEIN-RELATED"/>
    <property type="match status" value="1"/>
</dbReference>
<dbReference type="OrthoDB" id="9984533at2759"/>
<dbReference type="InterPro" id="IPR036291">
    <property type="entry name" value="NAD(P)-bd_dom_sf"/>
</dbReference>
<dbReference type="AlphaFoldDB" id="A0A1L7X080"/>
<dbReference type="SUPFAM" id="SSF51735">
    <property type="entry name" value="NAD(P)-binding Rossmann-fold domains"/>
    <property type="match status" value="1"/>
</dbReference>
<evidence type="ECO:0000256" key="1">
    <source>
        <dbReference type="ARBA" id="ARBA00022857"/>
    </source>
</evidence>
<sequence>MSSPIKNVIIIGASGSIGPSTISSLLSSNFTVSVLTRLTSNSTLPSTFPSTFPSTVTVIRSDYSTPSLLSAFKNQDAVISAIATFSTSEQISIIDAAVQAGVKRFIPSEYGIDTQVPEVAELLPPAKPKQDTVAHLRAKEGEGMSWTAICVGTFFDWTFARPGLQGWNVPARKATIFDGGEYEYEATNLDQIGRAINSVLLPEHLEETKNQYVYVNSFTTTQNAVLKVLEKITGEKFEVEHKTVEETYRMGLEQLRSGGLGPVSVITAVLYGKGGVNNFSKSRGLWNERLGLLREDLEECLRGVVGEFGEVKE</sequence>
<organism evidence="4 5">
    <name type="scientific">Phialocephala subalpina</name>
    <dbReference type="NCBI Taxonomy" id="576137"/>
    <lineage>
        <taxon>Eukaryota</taxon>
        <taxon>Fungi</taxon>
        <taxon>Dikarya</taxon>
        <taxon>Ascomycota</taxon>
        <taxon>Pezizomycotina</taxon>
        <taxon>Leotiomycetes</taxon>
        <taxon>Helotiales</taxon>
        <taxon>Mollisiaceae</taxon>
        <taxon>Phialocephala</taxon>
        <taxon>Phialocephala fortinii species complex</taxon>
    </lineage>
</organism>
<proteinExistence type="predicted"/>
<dbReference type="Proteomes" id="UP000184330">
    <property type="component" value="Unassembled WGS sequence"/>
</dbReference>
<evidence type="ECO:0000256" key="2">
    <source>
        <dbReference type="ARBA" id="ARBA00023002"/>
    </source>
</evidence>
<dbReference type="Pfam" id="PF05368">
    <property type="entry name" value="NmrA"/>
    <property type="match status" value="1"/>
</dbReference>
<dbReference type="Gene3D" id="3.40.50.720">
    <property type="entry name" value="NAD(P)-binding Rossmann-like Domain"/>
    <property type="match status" value="1"/>
</dbReference>
<name>A0A1L7X080_9HELO</name>
<dbReference type="EMBL" id="FJOG01000012">
    <property type="protein sequence ID" value="CZR58425.1"/>
    <property type="molecule type" value="Genomic_DNA"/>
</dbReference>